<dbReference type="Pfam" id="PF01223">
    <property type="entry name" value="Endonuclease_NS"/>
    <property type="match status" value="1"/>
</dbReference>
<sequence>MNNFLFKSKNLIVVATVGITSWYAGSYFERNKAQINQCYCVRGNASNKIKHLPGLPVFATVSAATVIQPPHDSENRLVPIGDPTSPMLTESSKYGFMGLDTIRTFDDFVLSYDRRNKVPNWVFEHLTADRFNADGKVDRSKCEFTEDELIHKYFRSTNKDYKGSGFDRGHLAAAGNHRLTQRHCDQTFYLSNIAPQVGDGFNRHAWNRLEKYIRKLTRFYPHIYVCTGPLYLPRVEADKKKYIKYQVIGPKEVAVPTHFFKVVVMETTKGEYHLEAYVMPNQAIDNEIPLTSFRVPPETIEIHSGLLFLDKLQKQRLVKVNGIKQ</sequence>
<dbReference type="InterPro" id="IPR020821">
    <property type="entry name" value="ENPP1-3/EXOG-like_nuc-like"/>
</dbReference>
<dbReference type="OrthoDB" id="5418055at2759"/>
<keyword evidence="7 14" id="KW-0378">Hydrolase</keyword>
<evidence type="ECO:0000259" key="16">
    <source>
        <dbReference type="SMART" id="SM00892"/>
    </source>
</evidence>
<keyword evidence="8" id="KW-0460">Magnesium</keyword>
<dbReference type="GO" id="GO:0006309">
    <property type="term" value="P:apoptotic DNA fragmentation"/>
    <property type="evidence" value="ECO:0007669"/>
    <property type="project" value="TreeGrafter"/>
</dbReference>
<evidence type="ECO:0000256" key="1">
    <source>
        <dbReference type="ARBA" id="ARBA00001946"/>
    </source>
</evidence>
<keyword evidence="5 13" id="KW-0479">Metal-binding</keyword>
<keyword evidence="11" id="KW-1015">Disulfide bond</keyword>
<dbReference type="SUPFAM" id="SSF54060">
    <property type="entry name" value="His-Me finger endonucleases"/>
    <property type="match status" value="1"/>
</dbReference>
<dbReference type="PANTHER" id="PTHR13966">
    <property type="entry name" value="ENDONUCLEASE RELATED"/>
    <property type="match status" value="1"/>
</dbReference>
<protein>
    <recommendedName>
        <fullName evidence="14">Endonuclease</fullName>
        <ecNumber evidence="14">3.1.30.-</ecNumber>
    </recommendedName>
</protein>
<evidence type="ECO:0000256" key="10">
    <source>
        <dbReference type="ARBA" id="ARBA00023128"/>
    </source>
</evidence>
<evidence type="ECO:0000256" key="6">
    <source>
        <dbReference type="ARBA" id="ARBA00022759"/>
    </source>
</evidence>
<dbReference type="GO" id="GO:0000014">
    <property type="term" value="F:single-stranded DNA endodeoxyribonuclease activity"/>
    <property type="evidence" value="ECO:0007669"/>
    <property type="project" value="TreeGrafter"/>
</dbReference>
<dbReference type="InterPro" id="IPR044929">
    <property type="entry name" value="DNA/RNA_non-sp_Endonuclease_sf"/>
</dbReference>
<proteinExistence type="inferred from homology"/>
<evidence type="ECO:0000256" key="5">
    <source>
        <dbReference type="ARBA" id="ARBA00022723"/>
    </source>
</evidence>
<feature type="domain" description="DNA/RNA non-specific endonuclease/pyrophosphatase/phosphodiesterase" evidence="16">
    <location>
        <begin position="104"/>
        <end position="315"/>
    </location>
</feature>
<dbReference type="EMBL" id="OV725082">
    <property type="protein sequence ID" value="CAH1406198.1"/>
    <property type="molecule type" value="Genomic_DNA"/>
</dbReference>
<organism evidence="17 18">
    <name type="scientific">Nezara viridula</name>
    <name type="common">Southern green stink bug</name>
    <name type="synonym">Cimex viridulus</name>
    <dbReference type="NCBI Taxonomy" id="85310"/>
    <lineage>
        <taxon>Eukaryota</taxon>
        <taxon>Metazoa</taxon>
        <taxon>Ecdysozoa</taxon>
        <taxon>Arthropoda</taxon>
        <taxon>Hexapoda</taxon>
        <taxon>Insecta</taxon>
        <taxon>Pterygota</taxon>
        <taxon>Neoptera</taxon>
        <taxon>Paraneoptera</taxon>
        <taxon>Hemiptera</taxon>
        <taxon>Heteroptera</taxon>
        <taxon>Panheteroptera</taxon>
        <taxon>Pentatomomorpha</taxon>
        <taxon>Pentatomoidea</taxon>
        <taxon>Pentatomidae</taxon>
        <taxon>Pentatominae</taxon>
        <taxon>Nezara</taxon>
    </lineage>
</organism>
<gene>
    <name evidence="17" type="ORF">NEZAVI_LOCUS14191</name>
</gene>
<feature type="domain" description="ENPP1-3/EXOG-like endonuclease/phosphodiesterase" evidence="15">
    <location>
        <begin position="105"/>
        <end position="315"/>
    </location>
</feature>
<name>A0A9P0HNV6_NEZVI</name>
<dbReference type="GO" id="GO:0046872">
    <property type="term" value="F:metal ion binding"/>
    <property type="evidence" value="ECO:0007669"/>
    <property type="project" value="UniProtKB-KW"/>
</dbReference>
<evidence type="ECO:0000256" key="7">
    <source>
        <dbReference type="ARBA" id="ARBA00022801"/>
    </source>
</evidence>
<evidence type="ECO:0000313" key="17">
    <source>
        <dbReference type="EMBL" id="CAH1406198.1"/>
    </source>
</evidence>
<comment type="cofactor">
    <cofactor evidence="1 14">
        <name>Mg(2+)</name>
        <dbReference type="ChEBI" id="CHEBI:18420"/>
    </cofactor>
</comment>
<keyword evidence="18" id="KW-1185">Reference proteome</keyword>
<keyword evidence="6 14" id="KW-0255">Endonuclease</keyword>
<dbReference type="PANTHER" id="PTHR13966:SF5">
    <property type="entry name" value="ENDONUCLEASE G, MITOCHONDRIAL"/>
    <property type="match status" value="1"/>
</dbReference>
<dbReference type="InterPro" id="IPR044925">
    <property type="entry name" value="His-Me_finger_sf"/>
</dbReference>
<keyword evidence="10" id="KW-0496">Mitochondrion</keyword>
<dbReference type="Proteomes" id="UP001152798">
    <property type="component" value="Chromosome 6"/>
</dbReference>
<dbReference type="EC" id="3.1.30.-" evidence="14"/>
<dbReference type="SMART" id="SM00477">
    <property type="entry name" value="NUC"/>
    <property type="match status" value="1"/>
</dbReference>
<reference evidence="17" key="1">
    <citation type="submission" date="2022-01" db="EMBL/GenBank/DDBJ databases">
        <authorList>
            <person name="King R."/>
        </authorList>
    </citation>
    <scope>NUCLEOTIDE SEQUENCE</scope>
</reference>
<evidence type="ECO:0000256" key="4">
    <source>
        <dbReference type="ARBA" id="ARBA00022722"/>
    </source>
</evidence>
<keyword evidence="4 14" id="KW-0540">Nuclease</keyword>
<evidence type="ECO:0000256" key="2">
    <source>
        <dbReference type="ARBA" id="ARBA00004173"/>
    </source>
</evidence>
<evidence type="ECO:0000256" key="13">
    <source>
        <dbReference type="PIRSR" id="PIRSR640255-2"/>
    </source>
</evidence>
<keyword evidence="9" id="KW-0809">Transit peptide</keyword>
<dbReference type="PROSITE" id="PS01070">
    <property type="entry name" value="NUCLEASE_NON_SPEC"/>
    <property type="match status" value="1"/>
</dbReference>
<dbReference type="SMART" id="SM00892">
    <property type="entry name" value="Endonuclease_NS"/>
    <property type="match status" value="1"/>
</dbReference>
<dbReference type="InterPro" id="IPR040255">
    <property type="entry name" value="Non-specific_endonuclease"/>
</dbReference>
<dbReference type="GO" id="GO:0004521">
    <property type="term" value="F:RNA endonuclease activity"/>
    <property type="evidence" value="ECO:0007669"/>
    <property type="project" value="TreeGrafter"/>
</dbReference>
<dbReference type="InterPro" id="IPR001604">
    <property type="entry name" value="Endo_G_ENPP1-like_dom"/>
</dbReference>
<feature type="active site" description="Proton acceptor" evidence="12">
    <location>
        <position position="170"/>
    </location>
</feature>
<dbReference type="Gene3D" id="3.40.570.10">
    <property type="entry name" value="Extracellular Endonuclease, subunit A"/>
    <property type="match status" value="1"/>
</dbReference>
<evidence type="ECO:0000256" key="8">
    <source>
        <dbReference type="ARBA" id="ARBA00022842"/>
    </source>
</evidence>
<comment type="similarity">
    <text evidence="3 14">Belongs to the DNA/RNA non-specific endonuclease family.</text>
</comment>
<dbReference type="AlphaFoldDB" id="A0A9P0HNV6"/>
<evidence type="ECO:0000313" key="18">
    <source>
        <dbReference type="Proteomes" id="UP001152798"/>
    </source>
</evidence>
<dbReference type="FunFam" id="3.40.570.10:FF:000002">
    <property type="entry name" value="Endonuclease G, mitochondrial"/>
    <property type="match status" value="1"/>
</dbReference>
<evidence type="ECO:0000256" key="12">
    <source>
        <dbReference type="PIRSR" id="PIRSR640255-1"/>
    </source>
</evidence>
<dbReference type="CDD" id="cd00091">
    <property type="entry name" value="NUC"/>
    <property type="match status" value="1"/>
</dbReference>
<evidence type="ECO:0000256" key="14">
    <source>
        <dbReference type="RuleBase" id="RU366055"/>
    </source>
</evidence>
<dbReference type="GO" id="GO:0005743">
    <property type="term" value="C:mitochondrial inner membrane"/>
    <property type="evidence" value="ECO:0007669"/>
    <property type="project" value="TreeGrafter"/>
</dbReference>
<dbReference type="InterPro" id="IPR018524">
    <property type="entry name" value="DNA/RNA_endonuclease_AS"/>
</dbReference>
<evidence type="ECO:0000256" key="3">
    <source>
        <dbReference type="ARBA" id="ARBA00010052"/>
    </source>
</evidence>
<dbReference type="GO" id="GO:0005634">
    <property type="term" value="C:nucleus"/>
    <property type="evidence" value="ECO:0007669"/>
    <property type="project" value="TreeGrafter"/>
</dbReference>
<evidence type="ECO:0000259" key="15">
    <source>
        <dbReference type="SMART" id="SM00477"/>
    </source>
</evidence>
<accession>A0A9P0HNV6</accession>
<dbReference type="GO" id="GO:0003676">
    <property type="term" value="F:nucleic acid binding"/>
    <property type="evidence" value="ECO:0007669"/>
    <property type="project" value="InterPro"/>
</dbReference>
<evidence type="ECO:0000256" key="9">
    <source>
        <dbReference type="ARBA" id="ARBA00022946"/>
    </source>
</evidence>
<evidence type="ECO:0000256" key="11">
    <source>
        <dbReference type="ARBA" id="ARBA00023157"/>
    </source>
</evidence>
<feature type="binding site" evidence="13">
    <location>
        <position position="202"/>
    </location>
    <ligand>
        <name>Mg(2+)</name>
        <dbReference type="ChEBI" id="CHEBI:18420"/>
        <note>catalytic</note>
    </ligand>
</feature>
<comment type="subcellular location">
    <subcellularLocation>
        <location evidence="2">Mitochondrion</location>
    </subcellularLocation>
</comment>